<name>M2T0T3_COCSN</name>
<evidence type="ECO:0000313" key="1">
    <source>
        <dbReference type="EMBL" id="EMD62826.1"/>
    </source>
</evidence>
<dbReference type="AlphaFoldDB" id="M2T0T3"/>
<keyword evidence="2" id="KW-1185">Reference proteome</keyword>
<gene>
    <name evidence="1" type="ORF">COCSADRAFT_358852</name>
</gene>
<protein>
    <recommendedName>
        <fullName evidence="3">Cytochrome P450</fullName>
    </recommendedName>
</protein>
<reference evidence="1 2" key="1">
    <citation type="journal article" date="2012" name="PLoS Pathog.">
        <title>Diverse lifestyles and strategies of plant pathogenesis encoded in the genomes of eighteen Dothideomycetes fungi.</title>
        <authorList>
            <person name="Ohm R.A."/>
            <person name="Feau N."/>
            <person name="Henrissat B."/>
            <person name="Schoch C.L."/>
            <person name="Horwitz B.A."/>
            <person name="Barry K.W."/>
            <person name="Condon B.J."/>
            <person name="Copeland A.C."/>
            <person name="Dhillon B."/>
            <person name="Glaser F."/>
            <person name="Hesse C.N."/>
            <person name="Kosti I."/>
            <person name="LaButti K."/>
            <person name="Lindquist E.A."/>
            <person name="Lucas S."/>
            <person name="Salamov A.A."/>
            <person name="Bradshaw R.E."/>
            <person name="Ciuffetti L."/>
            <person name="Hamelin R.C."/>
            <person name="Kema G.H.J."/>
            <person name="Lawrence C."/>
            <person name="Scott J.A."/>
            <person name="Spatafora J.W."/>
            <person name="Turgeon B.G."/>
            <person name="de Wit P.J.G.M."/>
            <person name="Zhong S."/>
            <person name="Goodwin S.B."/>
            <person name="Grigoriev I.V."/>
        </authorList>
    </citation>
    <scope>NUCLEOTIDE SEQUENCE [LARGE SCALE GENOMIC DNA]</scope>
    <source>
        <strain evidence="2">ND90Pr / ATCC 201652</strain>
    </source>
</reference>
<dbReference type="HOGENOM" id="CLU_1896038_0_0_1"/>
<dbReference type="OrthoDB" id="10029320at2759"/>
<accession>M2T0T3</accession>
<reference evidence="2" key="2">
    <citation type="journal article" date="2013" name="PLoS Genet.">
        <title>Comparative genome structure, secondary metabolite, and effector coding capacity across Cochliobolus pathogens.</title>
        <authorList>
            <person name="Condon B.J."/>
            <person name="Leng Y."/>
            <person name="Wu D."/>
            <person name="Bushley K.E."/>
            <person name="Ohm R.A."/>
            <person name="Otillar R."/>
            <person name="Martin J."/>
            <person name="Schackwitz W."/>
            <person name="Grimwood J."/>
            <person name="MohdZainudin N."/>
            <person name="Xue C."/>
            <person name="Wang R."/>
            <person name="Manning V.A."/>
            <person name="Dhillon B."/>
            <person name="Tu Z.J."/>
            <person name="Steffenson B.J."/>
            <person name="Salamov A."/>
            <person name="Sun H."/>
            <person name="Lowry S."/>
            <person name="LaButti K."/>
            <person name="Han J."/>
            <person name="Copeland A."/>
            <person name="Lindquist E."/>
            <person name="Barry K."/>
            <person name="Schmutz J."/>
            <person name="Baker S.E."/>
            <person name="Ciuffetti L.M."/>
            <person name="Grigoriev I.V."/>
            <person name="Zhong S."/>
            <person name="Turgeon B.G."/>
        </authorList>
    </citation>
    <scope>NUCLEOTIDE SEQUENCE [LARGE SCALE GENOMIC DNA]</scope>
    <source>
        <strain evidence="2">ND90Pr / ATCC 201652</strain>
    </source>
</reference>
<dbReference type="Proteomes" id="UP000016934">
    <property type="component" value="Unassembled WGS sequence"/>
</dbReference>
<evidence type="ECO:0008006" key="3">
    <source>
        <dbReference type="Google" id="ProtNLM"/>
    </source>
</evidence>
<evidence type="ECO:0000313" key="2">
    <source>
        <dbReference type="Proteomes" id="UP000016934"/>
    </source>
</evidence>
<dbReference type="KEGG" id="bsc:COCSADRAFT_358852"/>
<proteinExistence type="predicted"/>
<dbReference type="RefSeq" id="XP_007701157.1">
    <property type="nucleotide sequence ID" value="XM_007702967.1"/>
</dbReference>
<dbReference type="GeneID" id="19138592"/>
<sequence>MALDGLSWARIAFTSVIAALAYVTHRCYPKSPHSFLFGHLKLFNEMFGMLPSDAHYQVVVTTIAKKYNMPGIFYLDLWPVSWSHLIVIDPDVAMEFTVTRNHHKHEAVQRMADPLIGKATSPARRDHTGSTYTG</sequence>
<dbReference type="EMBL" id="KB445645">
    <property type="protein sequence ID" value="EMD62826.1"/>
    <property type="molecule type" value="Genomic_DNA"/>
</dbReference>
<organism evidence="1 2">
    <name type="scientific">Cochliobolus sativus (strain ND90Pr / ATCC 201652)</name>
    <name type="common">Common root rot and spot blotch fungus</name>
    <name type="synonym">Bipolaris sorokiniana</name>
    <dbReference type="NCBI Taxonomy" id="665912"/>
    <lineage>
        <taxon>Eukaryota</taxon>
        <taxon>Fungi</taxon>
        <taxon>Dikarya</taxon>
        <taxon>Ascomycota</taxon>
        <taxon>Pezizomycotina</taxon>
        <taxon>Dothideomycetes</taxon>
        <taxon>Pleosporomycetidae</taxon>
        <taxon>Pleosporales</taxon>
        <taxon>Pleosporineae</taxon>
        <taxon>Pleosporaceae</taxon>
        <taxon>Bipolaris</taxon>
    </lineage>
</organism>